<dbReference type="HOGENOM" id="CLU_2537812_0_0_11"/>
<proteinExistence type="predicted"/>
<evidence type="ECO:0000313" key="1">
    <source>
        <dbReference type="EMBL" id="ACY21262.1"/>
    </source>
</evidence>
<evidence type="ECO:0000313" key="2">
    <source>
        <dbReference type="Proteomes" id="UP000001219"/>
    </source>
</evidence>
<gene>
    <name evidence="1" type="ordered locus">Gbro_2009</name>
</gene>
<evidence type="ECO:0008006" key="3">
    <source>
        <dbReference type="Google" id="ProtNLM"/>
    </source>
</evidence>
<sequence length="83" mass="9173">MIHNCGVEHMDGLLAFAQRWSRFGGGDAEDIMVEFGLTEEAYFSRVLEVLKSSDLDAVTRETIEHVARRRLLACGSADGRTAS</sequence>
<name>D0LAE9_GORB4</name>
<reference evidence="2" key="1">
    <citation type="submission" date="2009-10" db="EMBL/GenBank/DDBJ databases">
        <title>The complete chromosome of Gordonia bronchialis DSM 43247.</title>
        <authorList>
            <consortium name="US DOE Joint Genome Institute (JGI-PGF)"/>
            <person name="Lucas S."/>
            <person name="Copeland A."/>
            <person name="Lapidus A."/>
            <person name="Glavina del Rio T."/>
            <person name="Dalin E."/>
            <person name="Tice H."/>
            <person name="Bruce D."/>
            <person name="Goodwin L."/>
            <person name="Pitluck S."/>
            <person name="Kyrpides N."/>
            <person name="Mavromatis K."/>
            <person name="Ivanova N."/>
            <person name="Ovchinnikova G."/>
            <person name="Saunders E."/>
            <person name="Brettin T."/>
            <person name="Detter J.C."/>
            <person name="Han C."/>
            <person name="Larimer F."/>
            <person name="Land M."/>
            <person name="Hauser L."/>
            <person name="Markowitz V."/>
            <person name="Cheng J.-F."/>
            <person name="Hugenholtz P."/>
            <person name="Woyke T."/>
            <person name="Wu D."/>
            <person name="Jando M."/>
            <person name="Schneider S."/>
            <person name="Goeker M."/>
            <person name="Klenk H.-P."/>
            <person name="Eisen J.A."/>
        </authorList>
    </citation>
    <scope>NUCLEOTIDE SEQUENCE [LARGE SCALE GENOMIC DNA]</scope>
    <source>
        <strain evidence="2">ATCC 25592 / DSM 43247 / BCRC 13721 / JCM 3198 / KCTC 3076 / NBRC 16047 / NCTC 10667</strain>
    </source>
</reference>
<organism evidence="1 2">
    <name type="scientific">Gordonia bronchialis (strain ATCC 25592 / DSM 43247 / BCRC 13721 / JCM 3198 / KCTC 3076 / NBRC 16047 / NCTC 10667)</name>
    <name type="common">Rhodococcus bronchialis</name>
    <dbReference type="NCBI Taxonomy" id="526226"/>
    <lineage>
        <taxon>Bacteria</taxon>
        <taxon>Bacillati</taxon>
        <taxon>Actinomycetota</taxon>
        <taxon>Actinomycetes</taxon>
        <taxon>Mycobacteriales</taxon>
        <taxon>Gordoniaceae</taxon>
        <taxon>Gordonia</taxon>
    </lineage>
</organism>
<dbReference type="KEGG" id="gbr:Gbro_2009"/>
<dbReference type="Proteomes" id="UP000001219">
    <property type="component" value="Chromosome"/>
</dbReference>
<keyword evidence="2" id="KW-1185">Reference proteome</keyword>
<reference evidence="1 2" key="2">
    <citation type="journal article" date="2010" name="Stand. Genomic Sci.">
        <title>Complete genome sequence of Gordonia bronchialis type strain (3410).</title>
        <authorList>
            <person name="Ivanova N."/>
            <person name="Sikorski J."/>
            <person name="Jando M."/>
            <person name="Lapidus A."/>
            <person name="Nolan M."/>
            <person name="Lucas S."/>
            <person name="Del Rio T.G."/>
            <person name="Tice H."/>
            <person name="Copeland A."/>
            <person name="Cheng J.F."/>
            <person name="Chen F."/>
            <person name="Bruce D."/>
            <person name="Goodwin L."/>
            <person name="Pitluck S."/>
            <person name="Mavromatis K."/>
            <person name="Ovchinnikova G."/>
            <person name="Pati A."/>
            <person name="Chen A."/>
            <person name="Palaniappan K."/>
            <person name="Land M."/>
            <person name="Hauser L."/>
            <person name="Chang Y.J."/>
            <person name="Jeffries C.D."/>
            <person name="Chain P."/>
            <person name="Saunders E."/>
            <person name="Han C."/>
            <person name="Detter J.C."/>
            <person name="Brettin T."/>
            <person name="Rohde M."/>
            <person name="Goker M."/>
            <person name="Bristow J."/>
            <person name="Eisen J.A."/>
            <person name="Markowitz V."/>
            <person name="Hugenholtz P."/>
            <person name="Klenk H.P."/>
            <person name="Kyrpides N.C."/>
        </authorList>
    </citation>
    <scope>NUCLEOTIDE SEQUENCE [LARGE SCALE GENOMIC DNA]</scope>
    <source>
        <strain evidence="2">ATCC 25592 / DSM 43247 / BCRC 13721 / JCM 3198 / KCTC 3076 / NBRC 16047 / NCTC 10667</strain>
    </source>
</reference>
<accession>D0LAE9</accession>
<dbReference type="AlphaFoldDB" id="D0LAE9"/>
<protein>
    <recommendedName>
        <fullName evidence="3">DUF3263 domain-containing protein</fullName>
    </recommendedName>
</protein>
<dbReference type="EMBL" id="CP001802">
    <property type="protein sequence ID" value="ACY21262.1"/>
    <property type="molecule type" value="Genomic_DNA"/>
</dbReference>